<dbReference type="SMART" id="SM00304">
    <property type="entry name" value="HAMP"/>
    <property type="match status" value="1"/>
</dbReference>
<dbReference type="RefSeq" id="WP_334661409.1">
    <property type="nucleotide sequence ID" value="NZ_JARULZ010000002.1"/>
</dbReference>
<dbReference type="InterPro" id="IPR050428">
    <property type="entry name" value="TCS_sensor_his_kinase"/>
</dbReference>
<evidence type="ECO:0000256" key="2">
    <source>
        <dbReference type="ARBA" id="ARBA00004236"/>
    </source>
</evidence>
<dbReference type="GO" id="GO:0016301">
    <property type="term" value="F:kinase activity"/>
    <property type="evidence" value="ECO:0007669"/>
    <property type="project" value="UniProtKB-KW"/>
</dbReference>
<keyword evidence="8 11" id="KW-1133">Transmembrane helix</keyword>
<sequence length="376" mass="40539">MPFSGFPAYRRSRARLRRIQQRMSLRNRLVLSHVTVLLLALAAMAAISALIEVWLGFDDIEGDVVLQIGLLFGGAAAFPASLALSRFLLRPLDRVRAATRRLAEGHYDDVLELPNEPGLAALVQDVNTLAAALADTQRRRARLISEVAHEMRTPITILRGQIEGVADGIFVPDEAMFASLADDLHRLERLAGDLSSLSRSEEAAFDLHRKPTDVATLARATAERLRPQYDDQTVALTVDAGTPGGTFCDQDRITQILVNLLGNALAACDRHGHVVLSVHTEPAPVRQVIVRVTDDGIGIAAPDLERVFHRFERLERLGRPAAAGGSGIGLTIARGIARAHGGDITAESDGLGKGATFTLRLPQEHVPGAAMSPASR</sequence>
<organism evidence="14 15">
    <name type="scientific">Streptomyces bottropensis</name>
    <dbReference type="NCBI Taxonomy" id="42235"/>
    <lineage>
        <taxon>Bacteria</taxon>
        <taxon>Bacillati</taxon>
        <taxon>Actinomycetota</taxon>
        <taxon>Actinomycetes</taxon>
        <taxon>Kitasatosporales</taxon>
        <taxon>Streptomycetaceae</taxon>
        <taxon>Streptomyces</taxon>
    </lineage>
</organism>
<proteinExistence type="predicted"/>
<gene>
    <name evidence="14" type="ORF">QBA35_36960</name>
</gene>
<comment type="catalytic activity">
    <reaction evidence="1">
        <text>ATP + protein L-histidine = ADP + protein N-phospho-L-histidine.</text>
        <dbReference type="EC" id="2.7.13.3"/>
    </reaction>
</comment>
<comment type="subcellular location">
    <subcellularLocation>
        <location evidence="2">Cell membrane</location>
    </subcellularLocation>
</comment>
<dbReference type="CDD" id="cd00082">
    <property type="entry name" value="HisKA"/>
    <property type="match status" value="1"/>
</dbReference>
<dbReference type="SMART" id="SM00388">
    <property type="entry name" value="HisKA"/>
    <property type="match status" value="1"/>
</dbReference>
<feature type="domain" description="HAMP" evidence="13">
    <location>
        <begin position="86"/>
        <end position="138"/>
    </location>
</feature>
<dbReference type="Gene3D" id="6.10.340.10">
    <property type="match status" value="1"/>
</dbReference>
<keyword evidence="9" id="KW-0902">Two-component regulatory system</keyword>
<dbReference type="EC" id="2.7.13.3" evidence="3"/>
<dbReference type="Pfam" id="PF02518">
    <property type="entry name" value="HATPase_c"/>
    <property type="match status" value="1"/>
</dbReference>
<dbReference type="InterPro" id="IPR005467">
    <property type="entry name" value="His_kinase_dom"/>
</dbReference>
<dbReference type="PRINTS" id="PR00344">
    <property type="entry name" value="BCTRLSENSOR"/>
</dbReference>
<keyword evidence="7 14" id="KW-0418">Kinase</keyword>
<evidence type="ECO:0000256" key="7">
    <source>
        <dbReference type="ARBA" id="ARBA00022777"/>
    </source>
</evidence>
<dbReference type="SUPFAM" id="SSF47384">
    <property type="entry name" value="Homodimeric domain of signal transducing histidine kinase"/>
    <property type="match status" value="1"/>
</dbReference>
<feature type="transmembrane region" description="Helical" evidence="11">
    <location>
        <begin position="65"/>
        <end position="89"/>
    </location>
</feature>
<dbReference type="SUPFAM" id="SSF55874">
    <property type="entry name" value="ATPase domain of HSP90 chaperone/DNA topoisomerase II/histidine kinase"/>
    <property type="match status" value="1"/>
</dbReference>
<dbReference type="PROSITE" id="PS50885">
    <property type="entry name" value="HAMP"/>
    <property type="match status" value="1"/>
</dbReference>
<dbReference type="EMBL" id="JARULZ010000002">
    <property type="protein sequence ID" value="MEH0638779.1"/>
    <property type="molecule type" value="Genomic_DNA"/>
</dbReference>
<dbReference type="InterPro" id="IPR003661">
    <property type="entry name" value="HisK_dim/P_dom"/>
</dbReference>
<keyword evidence="4" id="KW-0597">Phosphoprotein</keyword>
<keyword evidence="6 11" id="KW-0812">Transmembrane</keyword>
<dbReference type="Gene3D" id="3.30.565.10">
    <property type="entry name" value="Histidine kinase-like ATPase, C-terminal domain"/>
    <property type="match status" value="1"/>
</dbReference>
<dbReference type="PANTHER" id="PTHR45436">
    <property type="entry name" value="SENSOR HISTIDINE KINASE YKOH"/>
    <property type="match status" value="1"/>
</dbReference>
<dbReference type="InterPro" id="IPR003660">
    <property type="entry name" value="HAMP_dom"/>
</dbReference>
<evidence type="ECO:0000256" key="6">
    <source>
        <dbReference type="ARBA" id="ARBA00022692"/>
    </source>
</evidence>
<keyword evidence="10 11" id="KW-0472">Membrane</keyword>
<evidence type="ECO:0000256" key="5">
    <source>
        <dbReference type="ARBA" id="ARBA00022679"/>
    </source>
</evidence>
<dbReference type="Pfam" id="PF00512">
    <property type="entry name" value="HisKA"/>
    <property type="match status" value="1"/>
</dbReference>
<dbReference type="PANTHER" id="PTHR45436:SF5">
    <property type="entry name" value="SENSOR HISTIDINE KINASE TRCS"/>
    <property type="match status" value="1"/>
</dbReference>
<comment type="caution">
    <text evidence="14">The sequence shown here is derived from an EMBL/GenBank/DDBJ whole genome shotgun (WGS) entry which is preliminary data.</text>
</comment>
<evidence type="ECO:0000313" key="15">
    <source>
        <dbReference type="Proteomes" id="UP001310290"/>
    </source>
</evidence>
<evidence type="ECO:0000259" key="12">
    <source>
        <dbReference type="PROSITE" id="PS50109"/>
    </source>
</evidence>
<dbReference type="PROSITE" id="PS50109">
    <property type="entry name" value="HIS_KIN"/>
    <property type="match status" value="1"/>
</dbReference>
<name>A0ABU8AZS2_9ACTN</name>
<feature type="domain" description="Histidine kinase" evidence="12">
    <location>
        <begin position="146"/>
        <end position="365"/>
    </location>
</feature>
<keyword evidence="5" id="KW-0808">Transferase</keyword>
<dbReference type="SMART" id="SM00387">
    <property type="entry name" value="HATPase_c"/>
    <property type="match status" value="1"/>
</dbReference>
<reference evidence="14" key="1">
    <citation type="submission" date="2023-04" db="EMBL/GenBank/DDBJ databases">
        <title>Genomic diversity of scab-causing Streptomyces spp. in the province of Quebec, Canada.</title>
        <authorList>
            <person name="Biessy A."/>
            <person name="Cadieux M."/>
            <person name="Ciotola M."/>
            <person name="Filion M."/>
        </authorList>
    </citation>
    <scope>NUCLEOTIDE SEQUENCE</scope>
    <source>
        <strain evidence="14">B21-115</strain>
    </source>
</reference>
<evidence type="ECO:0000256" key="3">
    <source>
        <dbReference type="ARBA" id="ARBA00012438"/>
    </source>
</evidence>
<evidence type="ECO:0000256" key="4">
    <source>
        <dbReference type="ARBA" id="ARBA00022553"/>
    </source>
</evidence>
<dbReference type="Proteomes" id="UP001310290">
    <property type="component" value="Unassembled WGS sequence"/>
</dbReference>
<dbReference type="CDD" id="cd00075">
    <property type="entry name" value="HATPase"/>
    <property type="match status" value="1"/>
</dbReference>
<evidence type="ECO:0000256" key="8">
    <source>
        <dbReference type="ARBA" id="ARBA00022989"/>
    </source>
</evidence>
<dbReference type="InterPro" id="IPR036890">
    <property type="entry name" value="HATPase_C_sf"/>
</dbReference>
<evidence type="ECO:0000256" key="9">
    <source>
        <dbReference type="ARBA" id="ARBA00023012"/>
    </source>
</evidence>
<accession>A0ABU8AZS2</accession>
<protein>
    <recommendedName>
        <fullName evidence="3">histidine kinase</fullName>
        <ecNumber evidence="3">2.7.13.3</ecNumber>
    </recommendedName>
</protein>
<dbReference type="InterPro" id="IPR004358">
    <property type="entry name" value="Sig_transdc_His_kin-like_C"/>
</dbReference>
<dbReference type="InterPro" id="IPR003594">
    <property type="entry name" value="HATPase_dom"/>
</dbReference>
<keyword evidence="15" id="KW-1185">Reference proteome</keyword>
<dbReference type="CDD" id="cd06225">
    <property type="entry name" value="HAMP"/>
    <property type="match status" value="1"/>
</dbReference>
<evidence type="ECO:0000256" key="11">
    <source>
        <dbReference type="SAM" id="Phobius"/>
    </source>
</evidence>
<evidence type="ECO:0000256" key="10">
    <source>
        <dbReference type="ARBA" id="ARBA00023136"/>
    </source>
</evidence>
<evidence type="ECO:0000256" key="1">
    <source>
        <dbReference type="ARBA" id="ARBA00000085"/>
    </source>
</evidence>
<evidence type="ECO:0000313" key="14">
    <source>
        <dbReference type="EMBL" id="MEH0638779.1"/>
    </source>
</evidence>
<dbReference type="InterPro" id="IPR036097">
    <property type="entry name" value="HisK_dim/P_sf"/>
</dbReference>
<dbReference type="Gene3D" id="1.10.287.130">
    <property type="match status" value="1"/>
</dbReference>
<evidence type="ECO:0000259" key="13">
    <source>
        <dbReference type="PROSITE" id="PS50885"/>
    </source>
</evidence>